<evidence type="ECO:0000259" key="8">
    <source>
        <dbReference type="PROSITE" id="PS50110"/>
    </source>
</evidence>
<feature type="modified residue" description="4-aspartylphosphate" evidence="6">
    <location>
        <position position="615"/>
    </location>
</feature>
<evidence type="ECO:0000259" key="7">
    <source>
        <dbReference type="PROSITE" id="PS50109"/>
    </source>
</evidence>
<feature type="domain" description="Histidine kinase" evidence="7">
    <location>
        <begin position="322"/>
        <end position="544"/>
    </location>
</feature>
<keyword evidence="3 6" id="KW-0597">Phosphoprotein</keyword>
<dbReference type="EC" id="2.7.13.3" evidence="2"/>
<evidence type="ECO:0000256" key="4">
    <source>
        <dbReference type="ARBA" id="ARBA00022679"/>
    </source>
</evidence>
<dbReference type="SUPFAM" id="SSF55785">
    <property type="entry name" value="PYP-like sensor domain (PAS domain)"/>
    <property type="match status" value="1"/>
</dbReference>
<protein>
    <recommendedName>
        <fullName evidence="2">histidine kinase</fullName>
        <ecNumber evidence="2">2.7.13.3</ecNumber>
    </recommendedName>
</protein>
<dbReference type="PROSITE" id="PS50109">
    <property type="entry name" value="HIS_KIN"/>
    <property type="match status" value="1"/>
</dbReference>
<dbReference type="STRING" id="497964.CfE428DRAFT_5664"/>
<dbReference type="SUPFAM" id="SSF52172">
    <property type="entry name" value="CheY-like"/>
    <property type="match status" value="1"/>
</dbReference>
<evidence type="ECO:0000256" key="5">
    <source>
        <dbReference type="ARBA" id="ARBA00022777"/>
    </source>
</evidence>
<dbReference type="SMART" id="SM00091">
    <property type="entry name" value="PAS"/>
    <property type="match status" value="1"/>
</dbReference>
<keyword evidence="4" id="KW-0808">Transferase</keyword>
<dbReference type="InterPro" id="IPR029016">
    <property type="entry name" value="GAF-like_dom_sf"/>
</dbReference>
<dbReference type="InterPro" id="IPR003018">
    <property type="entry name" value="GAF"/>
</dbReference>
<dbReference type="Pfam" id="PF00072">
    <property type="entry name" value="Response_reg"/>
    <property type="match status" value="1"/>
</dbReference>
<dbReference type="RefSeq" id="WP_006982985.1">
    <property type="nucleotide sequence ID" value="NZ_ABVL01000027.1"/>
</dbReference>
<dbReference type="InterPro" id="IPR036890">
    <property type="entry name" value="HATPase_C_sf"/>
</dbReference>
<dbReference type="SMART" id="SM00448">
    <property type="entry name" value="REC"/>
    <property type="match status" value="1"/>
</dbReference>
<dbReference type="Gene3D" id="3.30.450.20">
    <property type="entry name" value="PAS domain"/>
    <property type="match status" value="1"/>
</dbReference>
<evidence type="ECO:0000313" key="10">
    <source>
        <dbReference type="EMBL" id="EDY16855.1"/>
    </source>
</evidence>
<evidence type="ECO:0000256" key="1">
    <source>
        <dbReference type="ARBA" id="ARBA00000085"/>
    </source>
</evidence>
<name>B4D9S4_9BACT</name>
<dbReference type="InterPro" id="IPR003594">
    <property type="entry name" value="HATPase_dom"/>
</dbReference>
<dbReference type="InterPro" id="IPR004358">
    <property type="entry name" value="Sig_transdc_His_kin-like_C"/>
</dbReference>
<feature type="domain" description="Response regulatory" evidence="8">
    <location>
        <begin position="563"/>
        <end position="680"/>
    </location>
</feature>
<dbReference type="SUPFAM" id="SSF55781">
    <property type="entry name" value="GAF domain-like"/>
    <property type="match status" value="1"/>
</dbReference>
<sequence length="683" mass="74960">MTDLFVTPADLQRRLDALARYQIMDTPPEPEFDALVARASVACETPVAMVTLLDDRRQWLKARLGTHITETPLAHAFCALAIEHPDEVMVVTDARYDERFRGNPYVTGYQKIRFYAGAPMVTPDGVPIGTLCVIDRQPRHISAAKRELLKALAHEAVSLMESARNRRDMTGDVEAIKALQLREAYFRHLTEYSLELITILEADGTIRFESRSIERELGHPPAHYRGRNASDFVHPDDLPMVAGAFQEALERQGHTPVIRFRFRHADGSYRILEGSGNNLLNDPAVFGVVFNSRDITETVRLQEEVERGRKEKEDAIARMTGGVAHDFNNILTAVQGLAALTKQRVPASSIEAGYLADIHLATERAARLTQQLLAFSHRVVLQPRAIELGSWLHALEPRLMGTLGTSIGLTIATHGELRVWQDAAQFEQVILQLAANAREAMPEGGRFTIEALPIILSPAERPRDGREGEVNYVRLTITDQGTGMDEATMARAFEPFFTTRTEGQHPGLGLSMCRGIIEQSGGHLTVRSHVGRGSVFHVCLPAADIVEEDTPLPPMTFSSGLPTILFVDDEAMLREVGLTVLLEAGYRVIVAEDGHDALARLADMGTARPDLLVTDVVMPGMSGVQLATEVSRLSPGTRALLCSGYTRDALAQSGGLPAGVAFLPKPYSLAALLEKVGEMLSAR</sequence>
<dbReference type="Gene3D" id="3.40.50.2300">
    <property type="match status" value="1"/>
</dbReference>
<evidence type="ECO:0000256" key="6">
    <source>
        <dbReference type="PROSITE-ProRule" id="PRU00169"/>
    </source>
</evidence>
<feature type="domain" description="PAS" evidence="9">
    <location>
        <begin position="182"/>
        <end position="252"/>
    </location>
</feature>
<dbReference type="InterPro" id="IPR011006">
    <property type="entry name" value="CheY-like_superfamily"/>
</dbReference>
<dbReference type="SMART" id="SM00065">
    <property type="entry name" value="GAF"/>
    <property type="match status" value="1"/>
</dbReference>
<dbReference type="Gene3D" id="1.10.287.130">
    <property type="match status" value="1"/>
</dbReference>
<dbReference type="Pfam" id="PF01590">
    <property type="entry name" value="GAF"/>
    <property type="match status" value="1"/>
</dbReference>
<proteinExistence type="predicted"/>
<dbReference type="InParanoid" id="B4D9S4"/>
<dbReference type="CDD" id="cd00130">
    <property type="entry name" value="PAS"/>
    <property type="match status" value="1"/>
</dbReference>
<dbReference type="EMBL" id="ABVL01000027">
    <property type="protein sequence ID" value="EDY16855.1"/>
    <property type="molecule type" value="Genomic_DNA"/>
</dbReference>
<dbReference type="InterPro" id="IPR003661">
    <property type="entry name" value="HisK_dim/P_dom"/>
</dbReference>
<evidence type="ECO:0000313" key="11">
    <source>
        <dbReference type="Proteomes" id="UP000005824"/>
    </source>
</evidence>
<keyword evidence="11" id="KW-1185">Reference proteome</keyword>
<dbReference type="PANTHER" id="PTHR43065:SF42">
    <property type="entry name" value="TWO-COMPONENT SENSOR PPRA"/>
    <property type="match status" value="1"/>
</dbReference>
<dbReference type="InterPro" id="IPR013655">
    <property type="entry name" value="PAS_fold_3"/>
</dbReference>
<dbReference type="PROSITE" id="PS50112">
    <property type="entry name" value="PAS"/>
    <property type="match status" value="1"/>
</dbReference>
<dbReference type="CDD" id="cd00082">
    <property type="entry name" value="HisKA"/>
    <property type="match status" value="1"/>
</dbReference>
<accession>B4D9S4</accession>
<evidence type="ECO:0000259" key="9">
    <source>
        <dbReference type="PROSITE" id="PS50112"/>
    </source>
</evidence>
<dbReference type="PROSITE" id="PS50110">
    <property type="entry name" value="RESPONSE_REGULATORY"/>
    <property type="match status" value="1"/>
</dbReference>
<gene>
    <name evidence="10" type="ORF">CfE428DRAFT_5664</name>
</gene>
<dbReference type="SMART" id="SM00387">
    <property type="entry name" value="HATPase_c"/>
    <property type="match status" value="1"/>
</dbReference>
<dbReference type="Proteomes" id="UP000005824">
    <property type="component" value="Unassembled WGS sequence"/>
</dbReference>
<dbReference type="InterPro" id="IPR001789">
    <property type="entry name" value="Sig_transdc_resp-reg_receiver"/>
</dbReference>
<dbReference type="Pfam" id="PF00512">
    <property type="entry name" value="HisKA"/>
    <property type="match status" value="1"/>
</dbReference>
<dbReference type="InterPro" id="IPR035965">
    <property type="entry name" value="PAS-like_dom_sf"/>
</dbReference>
<dbReference type="Gene3D" id="3.30.450.40">
    <property type="match status" value="1"/>
</dbReference>
<keyword evidence="5 10" id="KW-0418">Kinase</keyword>
<comment type="catalytic activity">
    <reaction evidence="1">
        <text>ATP + protein L-histidine = ADP + protein N-phospho-L-histidine.</text>
        <dbReference type="EC" id="2.7.13.3"/>
    </reaction>
</comment>
<dbReference type="SMART" id="SM00388">
    <property type="entry name" value="HisKA"/>
    <property type="match status" value="1"/>
</dbReference>
<organism evidence="10 11">
    <name type="scientific">Chthoniobacter flavus Ellin428</name>
    <dbReference type="NCBI Taxonomy" id="497964"/>
    <lineage>
        <taxon>Bacteria</taxon>
        <taxon>Pseudomonadati</taxon>
        <taxon>Verrucomicrobiota</taxon>
        <taxon>Spartobacteria</taxon>
        <taxon>Chthoniobacterales</taxon>
        <taxon>Chthoniobacteraceae</taxon>
        <taxon>Chthoniobacter</taxon>
    </lineage>
</organism>
<dbReference type="GO" id="GO:0000155">
    <property type="term" value="F:phosphorelay sensor kinase activity"/>
    <property type="evidence" value="ECO:0007669"/>
    <property type="project" value="InterPro"/>
</dbReference>
<dbReference type="InterPro" id="IPR000014">
    <property type="entry name" value="PAS"/>
</dbReference>
<dbReference type="AlphaFoldDB" id="B4D9S4"/>
<dbReference type="Gene3D" id="3.30.565.10">
    <property type="entry name" value="Histidine kinase-like ATPase, C-terminal domain"/>
    <property type="match status" value="1"/>
</dbReference>
<dbReference type="InterPro" id="IPR005467">
    <property type="entry name" value="His_kinase_dom"/>
</dbReference>
<dbReference type="SUPFAM" id="SSF55874">
    <property type="entry name" value="ATPase domain of HSP90 chaperone/DNA topoisomerase II/histidine kinase"/>
    <property type="match status" value="1"/>
</dbReference>
<evidence type="ECO:0000256" key="3">
    <source>
        <dbReference type="ARBA" id="ARBA00022553"/>
    </source>
</evidence>
<dbReference type="Pfam" id="PF02518">
    <property type="entry name" value="HATPase_c"/>
    <property type="match status" value="1"/>
</dbReference>
<dbReference type="PANTHER" id="PTHR43065">
    <property type="entry name" value="SENSOR HISTIDINE KINASE"/>
    <property type="match status" value="1"/>
</dbReference>
<dbReference type="InterPro" id="IPR036097">
    <property type="entry name" value="HisK_dim/P_sf"/>
</dbReference>
<evidence type="ECO:0000256" key="2">
    <source>
        <dbReference type="ARBA" id="ARBA00012438"/>
    </source>
</evidence>
<dbReference type="SUPFAM" id="SSF47384">
    <property type="entry name" value="Homodimeric domain of signal transducing histidine kinase"/>
    <property type="match status" value="1"/>
</dbReference>
<dbReference type="eggNOG" id="COG4191">
    <property type="taxonomic scope" value="Bacteria"/>
</dbReference>
<dbReference type="PRINTS" id="PR00344">
    <property type="entry name" value="BCTRLSENSOR"/>
</dbReference>
<comment type="caution">
    <text evidence="10">The sequence shown here is derived from an EMBL/GenBank/DDBJ whole genome shotgun (WGS) entry which is preliminary data.</text>
</comment>
<reference evidence="10 11" key="1">
    <citation type="journal article" date="2011" name="J. Bacteriol.">
        <title>Genome sequence of Chthoniobacter flavus Ellin428, an aerobic heterotrophic soil bacterium.</title>
        <authorList>
            <person name="Kant R."/>
            <person name="van Passel M.W."/>
            <person name="Palva A."/>
            <person name="Lucas S."/>
            <person name="Lapidus A."/>
            <person name="Glavina Del Rio T."/>
            <person name="Dalin E."/>
            <person name="Tice H."/>
            <person name="Bruce D."/>
            <person name="Goodwin L."/>
            <person name="Pitluck S."/>
            <person name="Larimer F.W."/>
            <person name="Land M.L."/>
            <person name="Hauser L."/>
            <person name="Sangwan P."/>
            <person name="de Vos W.M."/>
            <person name="Janssen P.H."/>
            <person name="Smidt H."/>
        </authorList>
    </citation>
    <scope>NUCLEOTIDE SEQUENCE [LARGE SCALE GENOMIC DNA]</scope>
    <source>
        <strain evidence="10 11">Ellin428</strain>
    </source>
</reference>
<dbReference type="Pfam" id="PF08447">
    <property type="entry name" value="PAS_3"/>
    <property type="match status" value="1"/>
</dbReference>
<dbReference type="NCBIfam" id="TIGR00229">
    <property type="entry name" value="sensory_box"/>
    <property type="match status" value="1"/>
</dbReference>